<evidence type="ECO:0000313" key="2">
    <source>
        <dbReference type="Proteomes" id="UP001186974"/>
    </source>
</evidence>
<reference evidence="1" key="1">
    <citation type="submission" date="2024-09" db="EMBL/GenBank/DDBJ databases">
        <title>Black Yeasts Isolated from many extreme environments.</title>
        <authorList>
            <person name="Coleine C."/>
            <person name="Stajich J.E."/>
            <person name="Selbmann L."/>
        </authorList>
    </citation>
    <scope>NUCLEOTIDE SEQUENCE</scope>
    <source>
        <strain evidence="1">CCFEE 5737</strain>
    </source>
</reference>
<protein>
    <submittedName>
        <fullName evidence="1">Uncharacterized protein</fullName>
    </submittedName>
</protein>
<keyword evidence="2" id="KW-1185">Reference proteome</keyword>
<accession>A0ACC3DWK3</accession>
<evidence type="ECO:0000313" key="1">
    <source>
        <dbReference type="EMBL" id="KAK3080910.1"/>
    </source>
</evidence>
<dbReference type="EMBL" id="JAWDJW010000354">
    <property type="protein sequence ID" value="KAK3080910.1"/>
    <property type="molecule type" value="Genomic_DNA"/>
</dbReference>
<proteinExistence type="predicted"/>
<dbReference type="Proteomes" id="UP001186974">
    <property type="component" value="Unassembled WGS sequence"/>
</dbReference>
<name>A0ACC3DWK3_9PEZI</name>
<gene>
    <name evidence="1" type="ORF">LTS18_012015</name>
</gene>
<organism evidence="1 2">
    <name type="scientific">Coniosporium uncinatum</name>
    <dbReference type="NCBI Taxonomy" id="93489"/>
    <lineage>
        <taxon>Eukaryota</taxon>
        <taxon>Fungi</taxon>
        <taxon>Dikarya</taxon>
        <taxon>Ascomycota</taxon>
        <taxon>Pezizomycotina</taxon>
        <taxon>Dothideomycetes</taxon>
        <taxon>Dothideomycetes incertae sedis</taxon>
        <taxon>Coniosporium</taxon>
    </lineage>
</organism>
<comment type="caution">
    <text evidence="1">The sequence shown here is derived from an EMBL/GenBank/DDBJ whole genome shotgun (WGS) entry which is preliminary data.</text>
</comment>
<sequence length="81" mass="8635">MPLQSATVLHKRASTSSKLSQGDKIKIGLGLGIPLAFFVIAGFIAMIMVSMKKKKKKRAAGVVTEVEVDSIDKGSSHRSHA</sequence>